<dbReference type="OrthoDB" id="2720724at2"/>
<dbReference type="EMBL" id="CP021059">
    <property type="protein sequence ID" value="ARQ07047.1"/>
    <property type="molecule type" value="Genomic_DNA"/>
</dbReference>
<dbReference type="AlphaFoldDB" id="A0A1W7ABQ9"/>
<gene>
    <name evidence="1" type="ORF">MCCS_14060</name>
</gene>
<evidence type="ECO:0000313" key="2">
    <source>
        <dbReference type="Proteomes" id="UP000194154"/>
    </source>
</evidence>
<dbReference type="KEGG" id="mcak:MCCS_14060"/>
<reference evidence="1 2" key="1">
    <citation type="journal article" date="2017" name="Int. J. Syst. Evol. Microbiol.">
        <title>Macrococcus canis sp. nov., a skin bacterium associated with infections in dogs.</title>
        <authorList>
            <person name="Gobeli Brawand S."/>
            <person name="Cotting K."/>
            <person name="Gomez-Sanz E."/>
            <person name="Collaud A."/>
            <person name="Thomann A."/>
            <person name="Brodard I."/>
            <person name="Rodriguez-Campos S."/>
            <person name="Strauss C."/>
            <person name="Perreten V."/>
        </authorList>
    </citation>
    <scope>NUCLEOTIDE SEQUENCE [LARGE SCALE GENOMIC DNA]</scope>
    <source>
        <strain evidence="1 2">KM45013</strain>
    </source>
</reference>
<keyword evidence="2" id="KW-1185">Reference proteome</keyword>
<dbReference type="RefSeq" id="WP_086042676.1">
    <property type="nucleotide sequence ID" value="NZ_CBCRZA010000002.1"/>
</dbReference>
<accession>A0A1W7ABQ9</accession>
<dbReference type="STRING" id="1855823.MCCS_14060"/>
<proteinExistence type="predicted"/>
<protein>
    <submittedName>
        <fullName evidence="1">Uncharacterized protein</fullName>
    </submittedName>
</protein>
<evidence type="ECO:0000313" key="1">
    <source>
        <dbReference type="EMBL" id="ARQ07047.1"/>
    </source>
</evidence>
<sequence length="124" mass="13503">MSLKPRQTASYNRVPTAFRDFKAVEWKVGNAVLDASKLTKGQVIKPFTAIFLNESTGLFELVASDTPATMKSALITGSEEVVIEDTTTNELVSAIRKASLIEERCTGVTANFKTATQGRLTFDV</sequence>
<organism evidence="1 2">
    <name type="scientific">Macrococcoides canis</name>
    <dbReference type="NCBI Taxonomy" id="1855823"/>
    <lineage>
        <taxon>Bacteria</taxon>
        <taxon>Bacillati</taxon>
        <taxon>Bacillota</taxon>
        <taxon>Bacilli</taxon>
        <taxon>Bacillales</taxon>
        <taxon>Staphylococcaceae</taxon>
        <taxon>Macrococcoides</taxon>
    </lineage>
</organism>
<dbReference type="Proteomes" id="UP000194154">
    <property type="component" value="Chromosome"/>
</dbReference>
<dbReference type="GeneID" id="35295524"/>
<name>A0A1W7ABQ9_9STAP</name>